<evidence type="ECO:0000313" key="4">
    <source>
        <dbReference type="Proteomes" id="UP001344906"/>
    </source>
</evidence>
<dbReference type="RefSeq" id="WP_338253220.1">
    <property type="nucleotide sequence ID" value="NZ_BSRI01000002.1"/>
</dbReference>
<dbReference type="InterPro" id="IPR008910">
    <property type="entry name" value="MSC_TM_helix"/>
</dbReference>
<dbReference type="EMBL" id="BSRI01000002">
    <property type="protein sequence ID" value="GLV57296.1"/>
    <property type="molecule type" value="Genomic_DNA"/>
</dbReference>
<name>A0ABQ6FXM0_9CHLR</name>
<dbReference type="PANTHER" id="PTHR30221:SF1">
    <property type="entry name" value="SMALL-CONDUCTANCE MECHANOSENSITIVE CHANNEL"/>
    <property type="match status" value="1"/>
</dbReference>
<keyword evidence="2" id="KW-0472">Membrane</keyword>
<reference evidence="3 4" key="1">
    <citation type="submission" date="2023-02" db="EMBL/GenBank/DDBJ databases">
        <title>Dictyobacter halimunensis sp. nov., a new member of the class Ktedonobacteria from forest soil in a geothermal area.</title>
        <authorList>
            <person name="Rachmania M.K."/>
            <person name="Ningsih F."/>
            <person name="Sakai Y."/>
            <person name="Yabe S."/>
            <person name="Yokota A."/>
            <person name="Sjamsuridzal W."/>
        </authorList>
    </citation>
    <scope>NUCLEOTIDE SEQUENCE [LARGE SCALE GENOMIC DNA]</scope>
    <source>
        <strain evidence="3 4">S3.2.2.5</strain>
    </source>
</reference>
<organism evidence="3 4">
    <name type="scientific">Dictyobacter halimunensis</name>
    <dbReference type="NCBI Taxonomy" id="3026934"/>
    <lineage>
        <taxon>Bacteria</taxon>
        <taxon>Bacillati</taxon>
        <taxon>Chloroflexota</taxon>
        <taxon>Ktedonobacteria</taxon>
        <taxon>Ktedonobacterales</taxon>
        <taxon>Dictyobacteraceae</taxon>
        <taxon>Dictyobacter</taxon>
    </lineage>
</organism>
<evidence type="ECO:0000256" key="1">
    <source>
        <dbReference type="SAM" id="MobiDB-lite"/>
    </source>
</evidence>
<feature type="compositionally biased region" description="Polar residues" evidence="1">
    <location>
        <begin position="278"/>
        <end position="302"/>
    </location>
</feature>
<feature type="transmembrane region" description="Helical" evidence="2">
    <location>
        <begin position="32"/>
        <end position="54"/>
    </location>
</feature>
<evidence type="ECO:0008006" key="5">
    <source>
        <dbReference type="Google" id="ProtNLM"/>
    </source>
</evidence>
<feature type="transmembrane region" description="Helical" evidence="2">
    <location>
        <begin position="7"/>
        <end position="26"/>
    </location>
</feature>
<feature type="compositionally biased region" description="Polar residues" evidence="1">
    <location>
        <begin position="234"/>
        <end position="248"/>
    </location>
</feature>
<dbReference type="PANTHER" id="PTHR30221">
    <property type="entry name" value="SMALL-CONDUCTANCE MECHANOSENSITIVE CHANNEL"/>
    <property type="match status" value="1"/>
</dbReference>
<dbReference type="Proteomes" id="UP001344906">
    <property type="component" value="Unassembled WGS sequence"/>
</dbReference>
<dbReference type="Pfam" id="PF05552">
    <property type="entry name" value="MS_channel_1st_1"/>
    <property type="match status" value="2"/>
</dbReference>
<evidence type="ECO:0000313" key="3">
    <source>
        <dbReference type="EMBL" id="GLV57296.1"/>
    </source>
</evidence>
<dbReference type="Gene3D" id="1.10.287.1260">
    <property type="match status" value="1"/>
</dbReference>
<protein>
    <recommendedName>
        <fullName evidence="5">Small-conductance mechanosensitive ion channel</fullName>
    </recommendedName>
</protein>
<dbReference type="InterPro" id="IPR045275">
    <property type="entry name" value="MscS_archaea/bacteria_type"/>
</dbReference>
<accession>A0ABQ6FXM0</accession>
<feature type="transmembrane region" description="Helical" evidence="2">
    <location>
        <begin position="84"/>
        <end position="105"/>
    </location>
</feature>
<gene>
    <name evidence="3" type="ORF">KDH_41320</name>
</gene>
<evidence type="ECO:0000256" key="2">
    <source>
        <dbReference type="SAM" id="Phobius"/>
    </source>
</evidence>
<keyword evidence="2" id="KW-0812">Transmembrane</keyword>
<keyword evidence="4" id="KW-1185">Reference proteome</keyword>
<feature type="transmembrane region" description="Helical" evidence="2">
    <location>
        <begin position="157"/>
        <end position="177"/>
    </location>
</feature>
<proteinExistence type="predicted"/>
<feature type="transmembrane region" description="Helical" evidence="2">
    <location>
        <begin position="117"/>
        <end position="145"/>
    </location>
</feature>
<feature type="region of interest" description="Disordered" evidence="1">
    <location>
        <begin position="231"/>
        <end position="310"/>
    </location>
</feature>
<comment type="caution">
    <text evidence="3">The sequence shown here is derived from an EMBL/GenBank/DDBJ whole genome shotgun (WGS) entry which is preliminary data.</text>
</comment>
<sequence length="310" mass="32976">MSVITNWGAAIYSSLANALGMVFAFIPRLVGFLVILLVGWIVASLLAKGLTLLLRRVGFDRLSDRIGLTRFEQQMNMRMDPATLLGKVLFWFVFLIFLVPAFNALELNAVSVLIGQIVGYIPNVFVAIVVLLIGMLVSAVVADLVRGASASTRMANPNFLANIARYAILGFSVLIALEQLQIAPALITTLFTAVVGSIALACGLAFGLGGRDSAKRVLERSENRMNVAMAPASGQGQIDMSQPFNQPPSMVGKAPGELNQPGQPTPAGPTTGYPSQTPPTQGYPSQTASTQGYPPQTSTGQGPNEPWRSK</sequence>
<feature type="transmembrane region" description="Helical" evidence="2">
    <location>
        <begin position="183"/>
        <end position="208"/>
    </location>
</feature>
<keyword evidence="2" id="KW-1133">Transmembrane helix</keyword>